<dbReference type="STRING" id="97972.A0A2V1CXN6"/>
<gene>
    <name evidence="2" type="ORF">DM02DRAFT_734548</name>
</gene>
<sequence>MLGTMFPRFVLNGHLCFGETQLVNDTSETPQASYRSPPNRIPSTRTPSTRTPSTRTPSTRTPSTRTPSTRTPSNRLRPQSAGNVPEPDRLGFLELDQWDQYNSYGEAEPTVLHYSIEWKVAVHNKVITKDTEQDVVLAPNAYWHMVLRSKLEKLLLKKFGANMPLQCDDTNVIVSVTDRTQRDLVKWFDELNIDWSVISKQLEEWGERFRSETRNKLQPRYNVGPAEALQLRIHGQDCTMIV</sequence>
<keyword evidence="3" id="KW-1185">Reference proteome</keyword>
<name>A0A2V1CXN6_9PLEO</name>
<accession>A0A2V1CXN6</accession>
<feature type="compositionally biased region" description="Polar residues" evidence="1">
    <location>
        <begin position="25"/>
        <end position="34"/>
    </location>
</feature>
<dbReference type="AlphaFoldDB" id="A0A2V1CXN6"/>
<evidence type="ECO:0000256" key="1">
    <source>
        <dbReference type="SAM" id="MobiDB-lite"/>
    </source>
</evidence>
<organism evidence="2 3">
    <name type="scientific">Periconia macrospinosa</name>
    <dbReference type="NCBI Taxonomy" id="97972"/>
    <lineage>
        <taxon>Eukaryota</taxon>
        <taxon>Fungi</taxon>
        <taxon>Dikarya</taxon>
        <taxon>Ascomycota</taxon>
        <taxon>Pezizomycotina</taxon>
        <taxon>Dothideomycetes</taxon>
        <taxon>Pleosporomycetidae</taxon>
        <taxon>Pleosporales</taxon>
        <taxon>Massarineae</taxon>
        <taxon>Periconiaceae</taxon>
        <taxon>Periconia</taxon>
    </lineage>
</organism>
<evidence type="ECO:0000313" key="3">
    <source>
        <dbReference type="Proteomes" id="UP000244855"/>
    </source>
</evidence>
<protein>
    <submittedName>
        <fullName evidence="2">Uncharacterized protein</fullName>
    </submittedName>
</protein>
<dbReference type="EMBL" id="KZ806258">
    <property type="protein sequence ID" value="PVH90507.1"/>
    <property type="molecule type" value="Genomic_DNA"/>
</dbReference>
<reference evidence="2 3" key="1">
    <citation type="journal article" date="2018" name="Sci. Rep.">
        <title>Comparative genomics provides insights into the lifestyle and reveals functional heterogeneity of dark septate endophytic fungi.</title>
        <authorList>
            <person name="Knapp D.G."/>
            <person name="Nemeth J.B."/>
            <person name="Barry K."/>
            <person name="Hainaut M."/>
            <person name="Henrissat B."/>
            <person name="Johnson J."/>
            <person name="Kuo A."/>
            <person name="Lim J.H.P."/>
            <person name="Lipzen A."/>
            <person name="Nolan M."/>
            <person name="Ohm R.A."/>
            <person name="Tamas L."/>
            <person name="Grigoriev I.V."/>
            <person name="Spatafora J.W."/>
            <person name="Nagy L.G."/>
            <person name="Kovacs G.M."/>
        </authorList>
    </citation>
    <scope>NUCLEOTIDE SEQUENCE [LARGE SCALE GENOMIC DNA]</scope>
    <source>
        <strain evidence="2 3">DSE2036</strain>
    </source>
</reference>
<evidence type="ECO:0000313" key="2">
    <source>
        <dbReference type="EMBL" id="PVH90507.1"/>
    </source>
</evidence>
<dbReference type="Proteomes" id="UP000244855">
    <property type="component" value="Unassembled WGS sequence"/>
</dbReference>
<feature type="compositionally biased region" description="Low complexity" evidence="1">
    <location>
        <begin position="35"/>
        <end position="78"/>
    </location>
</feature>
<dbReference type="OrthoDB" id="3752548at2759"/>
<proteinExistence type="predicted"/>
<feature type="region of interest" description="Disordered" evidence="1">
    <location>
        <begin position="25"/>
        <end position="88"/>
    </location>
</feature>